<accession>A0ABT5JVX8</accession>
<dbReference type="Proteomes" id="UP001221208">
    <property type="component" value="Unassembled WGS sequence"/>
</dbReference>
<keyword evidence="2" id="KW-1185">Reference proteome</keyword>
<protein>
    <submittedName>
        <fullName evidence="1">Transcriptional repressor</fullName>
    </submittedName>
</protein>
<evidence type="ECO:0000313" key="2">
    <source>
        <dbReference type="Proteomes" id="UP001221208"/>
    </source>
</evidence>
<organism evidence="1 2">
    <name type="scientific">Janthinobacterium fluminis</name>
    <dbReference type="NCBI Taxonomy" id="2987524"/>
    <lineage>
        <taxon>Bacteria</taxon>
        <taxon>Pseudomonadati</taxon>
        <taxon>Pseudomonadota</taxon>
        <taxon>Betaproteobacteria</taxon>
        <taxon>Burkholderiales</taxon>
        <taxon>Oxalobacteraceae</taxon>
        <taxon>Janthinobacterium</taxon>
    </lineage>
</organism>
<dbReference type="Pfam" id="PF01475">
    <property type="entry name" value="FUR"/>
    <property type="match status" value="1"/>
</dbReference>
<dbReference type="InterPro" id="IPR036390">
    <property type="entry name" value="WH_DNA-bd_sf"/>
</dbReference>
<dbReference type="SUPFAM" id="SSF46785">
    <property type="entry name" value="Winged helix' DNA-binding domain"/>
    <property type="match status" value="1"/>
</dbReference>
<sequence length="140" mass="15336">MSTSTTLHAESLIRNTGARVTTTRVKVLDFLLGQSASLTHHEIQHSLSGDGEIDSVTLYRVLEWLSENELVHRIAGADQVWRFGAGGGHHSHEHAHFQCTKCATLTCFTEVKLPAAPALPDGFRGQEMDFLIKGLCPRCG</sequence>
<gene>
    <name evidence="1" type="ORF">OIK44_04720</name>
</gene>
<dbReference type="EMBL" id="JAQQXR010000001">
    <property type="protein sequence ID" value="MDC8756890.1"/>
    <property type="molecule type" value="Genomic_DNA"/>
</dbReference>
<comment type="caution">
    <text evidence="1">The sequence shown here is derived from an EMBL/GenBank/DDBJ whole genome shotgun (WGS) entry which is preliminary data.</text>
</comment>
<dbReference type="Gene3D" id="1.10.10.10">
    <property type="entry name" value="Winged helix-like DNA-binding domain superfamily/Winged helix DNA-binding domain"/>
    <property type="match status" value="1"/>
</dbReference>
<name>A0ABT5JVX8_9BURK</name>
<evidence type="ECO:0000313" key="1">
    <source>
        <dbReference type="EMBL" id="MDC8756890.1"/>
    </source>
</evidence>
<dbReference type="PANTHER" id="PTHR33202">
    <property type="entry name" value="ZINC UPTAKE REGULATION PROTEIN"/>
    <property type="match status" value="1"/>
</dbReference>
<proteinExistence type="predicted"/>
<dbReference type="InterPro" id="IPR002481">
    <property type="entry name" value="FUR"/>
</dbReference>
<dbReference type="InterPro" id="IPR036388">
    <property type="entry name" value="WH-like_DNA-bd_sf"/>
</dbReference>
<dbReference type="PANTHER" id="PTHR33202:SF7">
    <property type="entry name" value="FERRIC UPTAKE REGULATION PROTEIN"/>
    <property type="match status" value="1"/>
</dbReference>
<dbReference type="RefSeq" id="WP_273669549.1">
    <property type="nucleotide sequence ID" value="NZ_JAQQXR010000001.1"/>
</dbReference>
<reference evidence="1 2" key="1">
    <citation type="submission" date="2022-10" db="EMBL/GenBank/DDBJ databases">
        <title>Janthinobacterium sp. hw3 Genome sequencing.</title>
        <authorList>
            <person name="Park S."/>
        </authorList>
    </citation>
    <scope>NUCLEOTIDE SEQUENCE [LARGE SCALE GENOMIC DNA]</scope>
    <source>
        <strain evidence="2">hw3</strain>
    </source>
</reference>